<dbReference type="EMBL" id="MU001643">
    <property type="protein sequence ID" value="KAF2478646.1"/>
    <property type="molecule type" value="Genomic_DNA"/>
</dbReference>
<dbReference type="GeneID" id="54475890"/>
<dbReference type="PANTHER" id="PTHR10334">
    <property type="entry name" value="CYSTEINE-RICH SECRETORY PROTEIN-RELATED"/>
    <property type="match status" value="1"/>
</dbReference>
<dbReference type="Pfam" id="PF00188">
    <property type="entry name" value="CAP"/>
    <property type="match status" value="1"/>
</dbReference>
<keyword evidence="2" id="KW-0732">Signal</keyword>
<gene>
    <name evidence="4" type="ORF">BDY17DRAFT_305561</name>
</gene>
<feature type="compositionally biased region" description="Low complexity" evidence="1">
    <location>
        <begin position="110"/>
        <end position="124"/>
    </location>
</feature>
<evidence type="ECO:0000256" key="2">
    <source>
        <dbReference type="SAM" id="SignalP"/>
    </source>
</evidence>
<dbReference type="InterPro" id="IPR001283">
    <property type="entry name" value="CRISP-related"/>
</dbReference>
<name>A0A6A6PFV8_9PEZI</name>
<dbReference type="GO" id="GO:0005576">
    <property type="term" value="C:extracellular region"/>
    <property type="evidence" value="ECO:0007669"/>
    <property type="project" value="InterPro"/>
</dbReference>
<dbReference type="PRINTS" id="PR00837">
    <property type="entry name" value="V5TPXLIKE"/>
</dbReference>
<feature type="domain" description="SCP" evidence="3">
    <location>
        <begin position="141"/>
        <end position="288"/>
    </location>
</feature>
<dbReference type="SMART" id="SM00198">
    <property type="entry name" value="SCP"/>
    <property type="match status" value="1"/>
</dbReference>
<dbReference type="SUPFAM" id="SSF55797">
    <property type="entry name" value="PR-1-like"/>
    <property type="match status" value="1"/>
</dbReference>
<feature type="chain" id="PRO_5025387674" evidence="2">
    <location>
        <begin position="17"/>
        <end position="309"/>
    </location>
</feature>
<keyword evidence="5" id="KW-1185">Reference proteome</keyword>
<dbReference type="Proteomes" id="UP000799767">
    <property type="component" value="Unassembled WGS sequence"/>
</dbReference>
<proteinExistence type="predicted"/>
<evidence type="ECO:0000259" key="3">
    <source>
        <dbReference type="SMART" id="SM00198"/>
    </source>
</evidence>
<dbReference type="OrthoDB" id="337038at2759"/>
<dbReference type="RefSeq" id="XP_033585216.1">
    <property type="nucleotide sequence ID" value="XM_033734888.1"/>
</dbReference>
<dbReference type="PROSITE" id="PS01009">
    <property type="entry name" value="CRISP_1"/>
    <property type="match status" value="1"/>
</dbReference>
<feature type="signal peptide" evidence="2">
    <location>
        <begin position="1"/>
        <end position="16"/>
    </location>
</feature>
<protein>
    <submittedName>
        <fullName evidence="4">CAP domain-containing protein</fullName>
    </submittedName>
</protein>
<dbReference type="AlphaFoldDB" id="A0A6A6PFV8"/>
<evidence type="ECO:0000313" key="4">
    <source>
        <dbReference type="EMBL" id="KAF2478646.1"/>
    </source>
</evidence>
<dbReference type="FunFam" id="3.40.33.10:FF:000018">
    <property type="entry name" value="SCP-like extracellular protein, putative"/>
    <property type="match status" value="1"/>
</dbReference>
<dbReference type="InterPro" id="IPR018244">
    <property type="entry name" value="Allrgn_V5/Tpx1_CS"/>
</dbReference>
<accession>A0A6A6PFV8</accession>
<feature type="region of interest" description="Disordered" evidence="1">
    <location>
        <begin position="47"/>
        <end position="140"/>
    </location>
</feature>
<feature type="compositionally biased region" description="Low complexity" evidence="1">
    <location>
        <begin position="77"/>
        <end position="86"/>
    </location>
</feature>
<feature type="compositionally biased region" description="Polar residues" evidence="1">
    <location>
        <begin position="87"/>
        <end position="106"/>
    </location>
</feature>
<sequence>MRSAFVAAALVASALAVPFNKHEEKRALVTTTDIDVITVTDYVTVTLPEGSAPTGGNQRFGFGDHRHHRHHHHGEEPPQTTPSTTSNIFPSTKPSTQQPSTNTNTAPHFAPTQSAPTSAPSSPSNGGGSTPTQNPGATPTDYQEIAVYHHNIHRANHSASDVTWDDNLASIAAQIASSCVYAHNTATGGGGYGQNIAAGVKSDNISAIITDLFYNGEVNWFNGLYDQAQPSMVNFEHWGHFSQIVWKATSTVGCATQDCSGQGLSGVGSDVAPYFTVCNYGGPGNVEGAYGKNIGEPLGQPTAQWNTGL</sequence>
<evidence type="ECO:0000256" key="1">
    <source>
        <dbReference type="SAM" id="MobiDB-lite"/>
    </source>
</evidence>
<dbReference type="CDD" id="cd05380">
    <property type="entry name" value="CAP_euk"/>
    <property type="match status" value="1"/>
</dbReference>
<dbReference type="Gene3D" id="3.40.33.10">
    <property type="entry name" value="CAP"/>
    <property type="match status" value="1"/>
</dbReference>
<reference evidence="4" key="1">
    <citation type="journal article" date="2020" name="Stud. Mycol.">
        <title>101 Dothideomycetes genomes: a test case for predicting lifestyles and emergence of pathogens.</title>
        <authorList>
            <person name="Haridas S."/>
            <person name="Albert R."/>
            <person name="Binder M."/>
            <person name="Bloem J."/>
            <person name="Labutti K."/>
            <person name="Salamov A."/>
            <person name="Andreopoulos B."/>
            <person name="Baker S."/>
            <person name="Barry K."/>
            <person name="Bills G."/>
            <person name="Bluhm B."/>
            <person name="Cannon C."/>
            <person name="Castanera R."/>
            <person name="Culley D."/>
            <person name="Daum C."/>
            <person name="Ezra D."/>
            <person name="Gonzalez J."/>
            <person name="Henrissat B."/>
            <person name="Kuo A."/>
            <person name="Liang C."/>
            <person name="Lipzen A."/>
            <person name="Lutzoni F."/>
            <person name="Magnuson J."/>
            <person name="Mondo S."/>
            <person name="Nolan M."/>
            <person name="Ohm R."/>
            <person name="Pangilinan J."/>
            <person name="Park H.-J."/>
            <person name="Ramirez L."/>
            <person name="Alfaro M."/>
            <person name="Sun H."/>
            <person name="Tritt A."/>
            <person name="Yoshinaga Y."/>
            <person name="Zwiers L.-H."/>
            <person name="Turgeon B."/>
            <person name="Goodwin S."/>
            <person name="Spatafora J."/>
            <person name="Crous P."/>
            <person name="Grigoriev I."/>
        </authorList>
    </citation>
    <scope>NUCLEOTIDE SEQUENCE</scope>
    <source>
        <strain evidence="4">CBS 113389</strain>
    </source>
</reference>
<dbReference type="InterPro" id="IPR035940">
    <property type="entry name" value="CAP_sf"/>
</dbReference>
<organism evidence="4 5">
    <name type="scientific">Neohortaea acidophila</name>
    <dbReference type="NCBI Taxonomy" id="245834"/>
    <lineage>
        <taxon>Eukaryota</taxon>
        <taxon>Fungi</taxon>
        <taxon>Dikarya</taxon>
        <taxon>Ascomycota</taxon>
        <taxon>Pezizomycotina</taxon>
        <taxon>Dothideomycetes</taxon>
        <taxon>Dothideomycetidae</taxon>
        <taxon>Mycosphaerellales</taxon>
        <taxon>Teratosphaeriaceae</taxon>
        <taxon>Neohortaea</taxon>
    </lineage>
</organism>
<evidence type="ECO:0000313" key="5">
    <source>
        <dbReference type="Proteomes" id="UP000799767"/>
    </source>
</evidence>
<dbReference type="InterPro" id="IPR014044">
    <property type="entry name" value="CAP_dom"/>
</dbReference>